<evidence type="ECO:0000313" key="1">
    <source>
        <dbReference type="EMBL" id="QJQ08189.1"/>
    </source>
</evidence>
<gene>
    <name evidence="1" type="ORF">A3L25_001685</name>
</gene>
<sequence>MHVNQTASHDLVISVRLSAGTYTARARGEKATASSTISADAAARALANKLGAQMAQPDLFAANRCSTDPHVQFTAQRNN</sequence>
<dbReference type="EMBL" id="CP050951">
    <property type="protein sequence ID" value="QJQ08189.1"/>
    <property type="molecule type" value="Genomic_DNA"/>
</dbReference>
<dbReference type="RefSeq" id="WP_063424022.1">
    <property type="nucleotide sequence ID" value="NZ_CP050951.1"/>
</dbReference>
<reference evidence="1 2" key="2">
    <citation type="submission" date="2020-04" db="EMBL/GenBank/DDBJ databases">
        <title>Complete genome sequence of Pseudomonas putida strain JQ581.</title>
        <authorList>
            <person name="Mu Y."/>
        </authorList>
    </citation>
    <scope>NUCLEOTIDE SEQUENCE [LARGE SCALE GENOMIC DNA]</scope>
    <source>
        <strain evidence="1 2">JQ581</strain>
    </source>
</reference>
<protein>
    <submittedName>
        <fullName evidence="1">Uncharacterized protein</fullName>
    </submittedName>
</protein>
<organism evidence="1 2">
    <name type="scientific">Pseudomonas putida</name>
    <name type="common">Arthrobacter siderocapsulatus</name>
    <dbReference type="NCBI Taxonomy" id="303"/>
    <lineage>
        <taxon>Bacteria</taxon>
        <taxon>Pseudomonadati</taxon>
        <taxon>Pseudomonadota</taxon>
        <taxon>Gammaproteobacteria</taxon>
        <taxon>Pseudomonadales</taxon>
        <taxon>Pseudomonadaceae</taxon>
        <taxon>Pseudomonas</taxon>
    </lineage>
</organism>
<reference evidence="1 2" key="1">
    <citation type="submission" date="2016-04" db="EMBL/GenBank/DDBJ databases">
        <authorList>
            <person name="Qiu J."/>
        </authorList>
    </citation>
    <scope>NUCLEOTIDE SEQUENCE [LARGE SCALE GENOMIC DNA]</scope>
    <source>
        <strain evidence="1 2">JQ581</strain>
    </source>
</reference>
<proteinExistence type="predicted"/>
<dbReference type="AlphaFoldDB" id="A0AAP9MW04"/>
<accession>A0AAP9MW04</accession>
<name>A0AAP9MW04_PSEPU</name>
<dbReference type="Proteomes" id="UP000076857">
    <property type="component" value="Chromosome"/>
</dbReference>
<evidence type="ECO:0000313" key="2">
    <source>
        <dbReference type="Proteomes" id="UP000076857"/>
    </source>
</evidence>